<dbReference type="AlphaFoldDB" id="A0A3R7M839"/>
<reference evidence="1 2" key="2">
    <citation type="submission" date="2019-01" db="EMBL/GenBank/DDBJ databases">
        <title>The decoding of complex shrimp genome reveals the adaptation for benthos swimmer, frequently molting mechanism and breeding impact on genome.</title>
        <authorList>
            <person name="Sun Y."/>
            <person name="Gao Y."/>
            <person name="Yu Y."/>
        </authorList>
    </citation>
    <scope>NUCLEOTIDE SEQUENCE [LARGE SCALE GENOMIC DNA]</scope>
    <source>
        <tissue evidence="1">Muscle</tissue>
    </source>
</reference>
<dbReference type="EMBL" id="QCYY01001870">
    <property type="protein sequence ID" value="ROT74630.1"/>
    <property type="molecule type" value="Genomic_DNA"/>
</dbReference>
<dbReference type="Proteomes" id="UP000283509">
    <property type="component" value="Unassembled WGS sequence"/>
</dbReference>
<gene>
    <name evidence="1" type="ORF">C7M84_006862</name>
</gene>
<reference evidence="1 2" key="1">
    <citation type="submission" date="2018-04" db="EMBL/GenBank/DDBJ databases">
        <authorList>
            <person name="Zhang X."/>
            <person name="Yuan J."/>
            <person name="Li F."/>
            <person name="Xiang J."/>
        </authorList>
    </citation>
    <scope>NUCLEOTIDE SEQUENCE [LARGE SCALE GENOMIC DNA]</scope>
    <source>
        <tissue evidence="1">Muscle</tissue>
    </source>
</reference>
<evidence type="ECO:0000313" key="1">
    <source>
        <dbReference type="EMBL" id="ROT74630.1"/>
    </source>
</evidence>
<protein>
    <submittedName>
        <fullName evidence="1">Uncharacterized protein</fullName>
    </submittedName>
</protein>
<proteinExistence type="predicted"/>
<name>A0A3R7M839_PENVA</name>
<organism evidence="1 2">
    <name type="scientific">Penaeus vannamei</name>
    <name type="common">Whiteleg shrimp</name>
    <name type="synonym">Litopenaeus vannamei</name>
    <dbReference type="NCBI Taxonomy" id="6689"/>
    <lineage>
        <taxon>Eukaryota</taxon>
        <taxon>Metazoa</taxon>
        <taxon>Ecdysozoa</taxon>
        <taxon>Arthropoda</taxon>
        <taxon>Crustacea</taxon>
        <taxon>Multicrustacea</taxon>
        <taxon>Malacostraca</taxon>
        <taxon>Eumalacostraca</taxon>
        <taxon>Eucarida</taxon>
        <taxon>Decapoda</taxon>
        <taxon>Dendrobranchiata</taxon>
        <taxon>Penaeoidea</taxon>
        <taxon>Penaeidae</taxon>
        <taxon>Penaeus</taxon>
    </lineage>
</organism>
<evidence type="ECO:0000313" key="2">
    <source>
        <dbReference type="Proteomes" id="UP000283509"/>
    </source>
</evidence>
<keyword evidence="2" id="KW-1185">Reference proteome</keyword>
<comment type="caution">
    <text evidence="1">The sequence shown here is derived from an EMBL/GenBank/DDBJ whole genome shotgun (WGS) entry which is preliminary data.</text>
</comment>
<sequence length="211" mass="22269">MFPCWSCAGPHKLTCSQTGVQPQTPDAPVYPRSAPSPRCLRAPWSGPDPAPPLPTLKHLASSSLLPAVEGGEAITFRYRHCKESAKCGNRGGTCVKADECDDQGAKRRGCGKGCVCCNEDSKPVTCKESAKCDNRGGNCVKADECDEQGAKRRGCDPCCSGVPSLDLGSKPQVPVCSLVRAGPCTPPPLDLEPLPCREAHESSGKHPVDKN</sequence>
<accession>A0A3R7M839</accession>